<reference evidence="1" key="2">
    <citation type="journal article" date="2015" name="Fish Shellfish Immunol.">
        <title>Early steps in the European eel (Anguilla anguilla)-Vibrio vulnificus interaction in the gills: Role of the RtxA13 toxin.</title>
        <authorList>
            <person name="Callol A."/>
            <person name="Pajuelo D."/>
            <person name="Ebbesson L."/>
            <person name="Teles M."/>
            <person name="MacKenzie S."/>
            <person name="Amaro C."/>
        </authorList>
    </citation>
    <scope>NUCLEOTIDE SEQUENCE</scope>
</reference>
<organism evidence="1">
    <name type="scientific">Anguilla anguilla</name>
    <name type="common">European freshwater eel</name>
    <name type="synonym">Muraena anguilla</name>
    <dbReference type="NCBI Taxonomy" id="7936"/>
    <lineage>
        <taxon>Eukaryota</taxon>
        <taxon>Metazoa</taxon>
        <taxon>Chordata</taxon>
        <taxon>Craniata</taxon>
        <taxon>Vertebrata</taxon>
        <taxon>Euteleostomi</taxon>
        <taxon>Actinopterygii</taxon>
        <taxon>Neopterygii</taxon>
        <taxon>Teleostei</taxon>
        <taxon>Anguilliformes</taxon>
        <taxon>Anguillidae</taxon>
        <taxon>Anguilla</taxon>
    </lineage>
</organism>
<dbReference type="EMBL" id="GBXM01035162">
    <property type="protein sequence ID" value="JAH73415.1"/>
    <property type="molecule type" value="Transcribed_RNA"/>
</dbReference>
<reference evidence="1" key="1">
    <citation type="submission" date="2014-11" db="EMBL/GenBank/DDBJ databases">
        <authorList>
            <person name="Amaro Gonzalez C."/>
        </authorList>
    </citation>
    <scope>NUCLEOTIDE SEQUENCE</scope>
</reference>
<proteinExistence type="predicted"/>
<name>A0A0E9V7J4_ANGAN</name>
<evidence type="ECO:0000313" key="1">
    <source>
        <dbReference type="EMBL" id="JAH73415.1"/>
    </source>
</evidence>
<accession>A0A0E9V7J4</accession>
<dbReference type="AlphaFoldDB" id="A0A0E9V7J4"/>
<sequence>MLQTKHQAMQAETDNCWRP</sequence>
<protein>
    <submittedName>
        <fullName evidence="1">Uncharacterized protein</fullName>
    </submittedName>
</protein>